<evidence type="ECO:0000256" key="5">
    <source>
        <dbReference type="SAM" id="Phobius"/>
    </source>
</evidence>
<keyword evidence="7" id="KW-1185">Reference proteome</keyword>
<dbReference type="Proteomes" id="UP000451233">
    <property type="component" value="Unassembled WGS sequence"/>
</dbReference>
<evidence type="ECO:0000256" key="4">
    <source>
        <dbReference type="ARBA" id="ARBA00023136"/>
    </source>
</evidence>
<organism evidence="6 7">
    <name type="scientific">Hufsiella ginkgonis</name>
    <dbReference type="NCBI Taxonomy" id="2695274"/>
    <lineage>
        <taxon>Bacteria</taxon>
        <taxon>Pseudomonadati</taxon>
        <taxon>Bacteroidota</taxon>
        <taxon>Sphingobacteriia</taxon>
        <taxon>Sphingobacteriales</taxon>
        <taxon>Sphingobacteriaceae</taxon>
        <taxon>Hufsiella</taxon>
    </lineage>
</organism>
<feature type="transmembrane region" description="Helical" evidence="5">
    <location>
        <begin position="118"/>
        <end position="140"/>
    </location>
</feature>
<dbReference type="Gene3D" id="1.10.3080.10">
    <property type="entry name" value="Clc chloride channel"/>
    <property type="match status" value="1"/>
</dbReference>
<feature type="transmembrane region" description="Helical" evidence="5">
    <location>
        <begin position="31"/>
        <end position="52"/>
    </location>
</feature>
<evidence type="ECO:0000313" key="6">
    <source>
        <dbReference type="EMBL" id="MXV13760.1"/>
    </source>
</evidence>
<dbReference type="AlphaFoldDB" id="A0A7K1XS33"/>
<dbReference type="SUPFAM" id="SSF81340">
    <property type="entry name" value="Clc chloride channel"/>
    <property type="match status" value="1"/>
</dbReference>
<evidence type="ECO:0000256" key="2">
    <source>
        <dbReference type="ARBA" id="ARBA00022692"/>
    </source>
</evidence>
<dbReference type="RefSeq" id="WP_160904790.1">
    <property type="nucleotide sequence ID" value="NZ_WVHS01000001.1"/>
</dbReference>
<gene>
    <name evidence="6" type="ORF">GS398_00460</name>
</gene>
<evidence type="ECO:0000256" key="3">
    <source>
        <dbReference type="ARBA" id="ARBA00022989"/>
    </source>
</evidence>
<comment type="caution">
    <text evidence="6">The sequence shown here is derived from an EMBL/GenBank/DDBJ whole genome shotgun (WGS) entry which is preliminary data.</text>
</comment>
<keyword evidence="2 5" id="KW-0812">Transmembrane</keyword>
<accession>A0A7K1XS33</accession>
<dbReference type="EMBL" id="WVHS01000001">
    <property type="protein sequence ID" value="MXV13760.1"/>
    <property type="molecule type" value="Genomic_DNA"/>
</dbReference>
<evidence type="ECO:0000313" key="7">
    <source>
        <dbReference type="Proteomes" id="UP000451233"/>
    </source>
</evidence>
<dbReference type="Pfam" id="PF00654">
    <property type="entry name" value="Voltage_CLC"/>
    <property type="match status" value="1"/>
</dbReference>
<dbReference type="InterPro" id="IPR014743">
    <property type="entry name" value="Cl-channel_core"/>
</dbReference>
<evidence type="ECO:0008006" key="8">
    <source>
        <dbReference type="Google" id="ProtNLM"/>
    </source>
</evidence>
<dbReference type="InterPro" id="IPR001807">
    <property type="entry name" value="ClC"/>
</dbReference>
<feature type="transmembrane region" description="Helical" evidence="5">
    <location>
        <begin position="64"/>
        <end position="84"/>
    </location>
</feature>
<reference evidence="6 7" key="1">
    <citation type="submission" date="2019-11" db="EMBL/GenBank/DDBJ databases">
        <title>Pedobacter sp. HMF7056 Genome sequencing and assembly.</title>
        <authorList>
            <person name="Kang H."/>
            <person name="Kim H."/>
            <person name="Joh K."/>
        </authorList>
    </citation>
    <scope>NUCLEOTIDE SEQUENCE [LARGE SCALE GENOMIC DNA]</scope>
    <source>
        <strain evidence="6 7">HMF7056</strain>
    </source>
</reference>
<keyword evidence="4 5" id="KW-0472">Membrane</keyword>
<keyword evidence="3 5" id="KW-1133">Transmembrane helix</keyword>
<name>A0A7K1XS33_9SPHI</name>
<dbReference type="GO" id="GO:0016020">
    <property type="term" value="C:membrane"/>
    <property type="evidence" value="ECO:0007669"/>
    <property type="project" value="UniProtKB-SubCell"/>
</dbReference>
<dbReference type="GO" id="GO:0015108">
    <property type="term" value="F:chloride transmembrane transporter activity"/>
    <property type="evidence" value="ECO:0007669"/>
    <property type="project" value="InterPro"/>
</dbReference>
<sequence>MSIPDSIRLPLKRAFDRIRNEEIKKNLLQAIPFWLASVITGLVAVAYSRLFLLAEGLAIKAFNFHSWLLFILMPVCFIASWYIVKRFAPYAKGSGIPQVMAAIELSAPRTASWVDKLLGLRILIVKVISSLMMAAGGGAIGREGPFILRSFEAPVYKGFGEGGTTTGCHGK</sequence>
<evidence type="ECO:0000256" key="1">
    <source>
        <dbReference type="ARBA" id="ARBA00004141"/>
    </source>
</evidence>
<proteinExistence type="predicted"/>
<protein>
    <recommendedName>
        <fullName evidence="8">Chloride channel protein</fullName>
    </recommendedName>
</protein>
<comment type="subcellular location">
    <subcellularLocation>
        <location evidence="1">Membrane</location>
        <topology evidence="1">Multi-pass membrane protein</topology>
    </subcellularLocation>
</comment>